<organism evidence="2 3">
    <name type="scientific">Allacma fusca</name>
    <dbReference type="NCBI Taxonomy" id="39272"/>
    <lineage>
        <taxon>Eukaryota</taxon>
        <taxon>Metazoa</taxon>
        <taxon>Ecdysozoa</taxon>
        <taxon>Arthropoda</taxon>
        <taxon>Hexapoda</taxon>
        <taxon>Collembola</taxon>
        <taxon>Symphypleona</taxon>
        <taxon>Sminthuridae</taxon>
        <taxon>Allacma</taxon>
    </lineage>
</organism>
<evidence type="ECO:0000313" key="3">
    <source>
        <dbReference type="Proteomes" id="UP000708208"/>
    </source>
</evidence>
<protein>
    <submittedName>
        <fullName evidence="2">Uncharacterized protein</fullName>
    </submittedName>
</protein>
<dbReference type="Proteomes" id="UP000708208">
    <property type="component" value="Unassembled WGS sequence"/>
</dbReference>
<comment type="caution">
    <text evidence="2">The sequence shown here is derived from an EMBL/GenBank/DDBJ whole genome shotgun (WGS) entry which is preliminary data.</text>
</comment>
<reference evidence="2" key="1">
    <citation type="submission" date="2021-06" db="EMBL/GenBank/DDBJ databases">
        <authorList>
            <person name="Hodson N. C."/>
            <person name="Mongue J. A."/>
            <person name="Jaron S. K."/>
        </authorList>
    </citation>
    <scope>NUCLEOTIDE SEQUENCE</scope>
</reference>
<sequence length="84" mass="9286">MTINHGTEVDYACTGDFKKMVQGPSRCHLGIFKPNKPMCLHPSVTLNYTMATGDQDHYYGDHKDGKRKGSSRSPLLAVSKKSCP</sequence>
<evidence type="ECO:0000256" key="1">
    <source>
        <dbReference type="SAM" id="MobiDB-lite"/>
    </source>
</evidence>
<feature type="non-terminal residue" evidence="2">
    <location>
        <position position="1"/>
    </location>
</feature>
<feature type="region of interest" description="Disordered" evidence="1">
    <location>
        <begin position="57"/>
        <end position="84"/>
    </location>
</feature>
<keyword evidence="3" id="KW-1185">Reference proteome</keyword>
<accession>A0A8J2KMC7</accession>
<dbReference type="AlphaFoldDB" id="A0A8J2KMC7"/>
<dbReference type="EMBL" id="CAJVCH010351200">
    <property type="protein sequence ID" value="CAG7815702.1"/>
    <property type="molecule type" value="Genomic_DNA"/>
</dbReference>
<gene>
    <name evidence="2" type="ORF">AFUS01_LOCUS26366</name>
</gene>
<evidence type="ECO:0000313" key="2">
    <source>
        <dbReference type="EMBL" id="CAG7815702.1"/>
    </source>
</evidence>
<proteinExistence type="predicted"/>
<name>A0A8J2KMC7_9HEXA</name>